<evidence type="ECO:0000313" key="2">
    <source>
        <dbReference type="Proteomes" id="UP000594097"/>
    </source>
</evidence>
<dbReference type="Proteomes" id="UP000594097">
    <property type="component" value="Segment"/>
</dbReference>
<dbReference type="GeneID" id="65130377"/>
<evidence type="ECO:0000313" key="1">
    <source>
        <dbReference type="EMBL" id="QOR59765.1"/>
    </source>
</evidence>
<dbReference type="RefSeq" id="YP_010111923.1">
    <property type="nucleotide sequence ID" value="NC_055886.1"/>
</dbReference>
<accession>A0A7M1RZ98</accession>
<sequence length="395" mass="46284">MTDKKYIYDFEIYKNFCGVTFIPEDVSQQLIDTYVNIDILRIDAEDKINNYIKDVTFEDAIKKDDYLDNLQNNIIKYKADKKKILTAMGAKQFYIWNSLNGKDFHNDLLYIQNFFISHKIVTGYNSNNYDKIMLILLLYNAKYVTPEGYHYKEKMNLTDFMFRHSQKCINFGNGYLYTLGINKSFNIPFTNYDIQKILYLDKSFTSLKQVAIILKWYRIQDLPIHYLANIDEDDIETIMDYNVNDDLITLTLKRTVKDEIDLRDDITSEFGIDVRNMSRSSIGKAITTKLYSDFTGLEKKDFYDLRTNRRVIYLEDVVSDIIKFKTPTLHNLLATILKSKIIVGSKDKKDKFAYTFKFGDNQYTMALGGLHSKDTPGILVADDYILRDADVNMNM</sequence>
<dbReference type="EMBL" id="MT774393">
    <property type="protein sequence ID" value="QOR59765.1"/>
    <property type="molecule type" value="Genomic_DNA"/>
</dbReference>
<protein>
    <submittedName>
        <fullName evidence="1">DNA polymerase</fullName>
    </submittedName>
</protein>
<reference evidence="1 2" key="1">
    <citation type="submission" date="2020-07" db="EMBL/GenBank/DDBJ databases">
        <title>Taxonomic proposal: Crassvirales, a new order of highly abundant and diverse bacterial viruses.</title>
        <authorList>
            <person name="Shkoporov A.N."/>
            <person name="Stockdale S.R."/>
            <person name="Guerin E."/>
            <person name="Ross R.P."/>
            <person name="Hill C."/>
        </authorList>
    </citation>
    <scope>NUCLEOTIDE SEQUENCE [LARGE SCALE GENOMIC DNA]</scope>
</reference>
<dbReference type="KEGG" id="vg:65130377"/>
<name>A0A7M1RZ98_9CAUD</name>
<keyword evidence="2" id="KW-1185">Reference proteome</keyword>
<organism evidence="1 2">
    <name type="scientific">uncultured phage cr127_1</name>
    <dbReference type="NCBI Taxonomy" id="2772077"/>
    <lineage>
        <taxon>Viruses</taxon>
        <taxon>Duplodnaviria</taxon>
        <taxon>Heunggongvirae</taxon>
        <taxon>Uroviricota</taxon>
        <taxon>Caudoviricetes</taxon>
        <taxon>Crassvirales</taxon>
        <taxon>Crevaviridae</taxon>
        <taxon>Doltivirinae</taxon>
        <taxon>Kahucivirus</taxon>
        <taxon>Kahucivirus intestinalis</taxon>
    </lineage>
</organism>
<proteinExistence type="predicted"/>